<keyword evidence="3" id="KW-0732">Signal</keyword>
<gene>
    <name evidence="4" type="ORF">FXF69_30845</name>
</gene>
<organism evidence="4 5">
    <name type="scientific">Actinomadura chibensis</name>
    <dbReference type="NCBI Taxonomy" id="392828"/>
    <lineage>
        <taxon>Bacteria</taxon>
        <taxon>Bacillati</taxon>
        <taxon>Actinomycetota</taxon>
        <taxon>Actinomycetes</taxon>
        <taxon>Streptosporangiales</taxon>
        <taxon>Thermomonosporaceae</taxon>
        <taxon>Actinomadura</taxon>
    </lineage>
</organism>
<comment type="similarity">
    <text evidence="1">Belongs to the TolB family.</text>
</comment>
<keyword evidence="5" id="KW-1185">Reference proteome</keyword>
<proteinExistence type="inferred from homology"/>
<evidence type="ECO:0000256" key="2">
    <source>
        <dbReference type="SAM" id="MobiDB-lite"/>
    </source>
</evidence>
<dbReference type="PROSITE" id="PS51257">
    <property type="entry name" value="PROKAR_LIPOPROTEIN"/>
    <property type="match status" value="1"/>
</dbReference>
<feature type="signal peptide" evidence="3">
    <location>
        <begin position="1"/>
        <end position="31"/>
    </location>
</feature>
<dbReference type="InterPro" id="IPR011659">
    <property type="entry name" value="WD40"/>
</dbReference>
<dbReference type="Pfam" id="PF07676">
    <property type="entry name" value="PD40"/>
    <property type="match status" value="2"/>
</dbReference>
<dbReference type="PANTHER" id="PTHR36842">
    <property type="entry name" value="PROTEIN TOLB HOMOLOG"/>
    <property type="match status" value="1"/>
</dbReference>
<evidence type="ECO:0008006" key="6">
    <source>
        <dbReference type="Google" id="ProtNLM"/>
    </source>
</evidence>
<evidence type="ECO:0000256" key="3">
    <source>
        <dbReference type="SAM" id="SignalP"/>
    </source>
</evidence>
<evidence type="ECO:0000313" key="4">
    <source>
        <dbReference type="EMBL" id="TYB42227.1"/>
    </source>
</evidence>
<reference evidence="4 5" key="1">
    <citation type="submission" date="2019-08" db="EMBL/GenBank/DDBJ databases">
        <title>Actinomadura sp. nov. CYP1-5 isolated from mountain soil.</title>
        <authorList>
            <person name="Songsumanus A."/>
            <person name="Kuncharoen N."/>
            <person name="Kudo T."/>
            <person name="Yuki M."/>
            <person name="Igarashi Y."/>
            <person name="Tanasupawat S."/>
        </authorList>
    </citation>
    <scope>NUCLEOTIDE SEQUENCE [LARGE SCALE GENOMIC DNA]</scope>
    <source>
        <strain evidence="4 5">JCM 14158</strain>
    </source>
</reference>
<dbReference type="InterPro" id="IPR011042">
    <property type="entry name" value="6-blade_b-propeller_TolB-like"/>
</dbReference>
<dbReference type="Gene3D" id="2.120.10.30">
    <property type="entry name" value="TolB, C-terminal domain"/>
    <property type="match status" value="2"/>
</dbReference>
<feature type="region of interest" description="Disordered" evidence="2">
    <location>
        <begin position="32"/>
        <end position="60"/>
    </location>
</feature>
<evidence type="ECO:0000313" key="5">
    <source>
        <dbReference type="Proteomes" id="UP000323380"/>
    </source>
</evidence>
<name>A0A5D0NCW4_9ACTN</name>
<dbReference type="STRING" id="1220554.GCA_001552135_02023"/>
<dbReference type="AlphaFoldDB" id="A0A5D0NCW4"/>
<evidence type="ECO:0000256" key="1">
    <source>
        <dbReference type="ARBA" id="ARBA00009820"/>
    </source>
</evidence>
<protein>
    <recommendedName>
        <fullName evidence="6">Calcium-binding protein</fullName>
    </recommendedName>
</protein>
<accession>A0A5D0NCW4</accession>
<dbReference type="SUPFAM" id="SSF82171">
    <property type="entry name" value="DPP6 N-terminal domain-like"/>
    <property type="match status" value="1"/>
</dbReference>
<dbReference type="PANTHER" id="PTHR36842:SF2">
    <property type="entry name" value="SLR0505 PROTEIN"/>
    <property type="match status" value="1"/>
</dbReference>
<comment type="caution">
    <text evidence="4">The sequence shown here is derived from an EMBL/GenBank/DDBJ whole genome shotgun (WGS) entry which is preliminary data.</text>
</comment>
<dbReference type="Proteomes" id="UP000323380">
    <property type="component" value="Unassembled WGS sequence"/>
</dbReference>
<feature type="chain" id="PRO_5023151864" description="Calcium-binding protein" evidence="3">
    <location>
        <begin position="32"/>
        <end position="447"/>
    </location>
</feature>
<dbReference type="EMBL" id="VSFG01000008">
    <property type="protein sequence ID" value="TYB42227.1"/>
    <property type="molecule type" value="Genomic_DNA"/>
</dbReference>
<sequence>MLRRALGAPVVLPIATGCLMLQVTLAQPAGAETGASARPGSAPSRVSVTDTGAEGNADSGQNADWFRWGGALSADGRYAAFTSAASNLVPGDTNGVPDVFVRDRRTNKIERVSVSAAGTEGNGKSSEPSISADGRYVAFTSEASNLVAGDANGSFDVFLKDRWTGATTNLHVDSDEDQGNSAAFSPKVSADGRFVVFSSSSVNLTPGSDTGYFNVFLRDVTAGTTELVSTSTAGEAPQGSSGEPSISADGRYVAFSSYAPNIVPGDTNDSTDVFVRDRKAKTTTRASFTVSGAQFDLGSGSPSISADGRYVAFGAGSGEWTTDVYRRDLWRGTTRQVSATAQGAPGNGDSGWASISADGRFVAYESRSTNLSPGEDANDTVDVFVTDLRTQATTRVSVTPTGEAGNARSEALAISGDGRTVLFGSAASNLVPGDDNGFGDAFTSTRR</sequence>